<sequence length="156" mass="16820">MTPMPERSPEAGSRRPVPSPRAARGVLARLRHRFADSEVIDAEAAQRAARSAGFDSVADIGDRMKVQLVGYISSQVIQPRTAAPAVEADLFDGTGTITLIWLGRDRISGIGPGTKLIVKGFAANRGHHRVMYNPRYEILGRAGEDPDATDADQEDA</sequence>
<evidence type="ECO:0000313" key="2">
    <source>
        <dbReference type="EMBL" id="EWS82872.1"/>
    </source>
</evidence>
<dbReference type="STRING" id="396014.BF93_07580"/>
<evidence type="ECO:0000313" key="3">
    <source>
        <dbReference type="Proteomes" id="UP000023067"/>
    </source>
</evidence>
<organism evidence="2 3">
    <name type="scientific">Brachybacterium phenoliresistens</name>
    <dbReference type="NCBI Taxonomy" id="396014"/>
    <lineage>
        <taxon>Bacteria</taxon>
        <taxon>Bacillati</taxon>
        <taxon>Actinomycetota</taxon>
        <taxon>Actinomycetes</taxon>
        <taxon>Micrococcales</taxon>
        <taxon>Dermabacteraceae</taxon>
        <taxon>Brachybacterium</taxon>
    </lineage>
</organism>
<evidence type="ECO:0000256" key="1">
    <source>
        <dbReference type="SAM" id="MobiDB-lite"/>
    </source>
</evidence>
<dbReference type="PATRIC" id="fig|396014.3.peg.509"/>
<dbReference type="CDD" id="cd04488">
    <property type="entry name" value="RecG_wedge_OBF"/>
    <property type="match status" value="1"/>
</dbReference>
<dbReference type="RefSeq" id="WP_344353320.1">
    <property type="nucleotide sequence ID" value="NZ_BAAAOW010000001.1"/>
</dbReference>
<reference evidence="2 3" key="1">
    <citation type="submission" date="2014-02" db="EMBL/GenBank/DDBJ databases">
        <title>Genome sequence of Brachybacterium phenoliresistens strain W13A50.</title>
        <authorList>
            <person name="Wang X."/>
        </authorList>
    </citation>
    <scope>NUCLEOTIDE SEQUENCE [LARGE SCALE GENOMIC DNA]</scope>
    <source>
        <strain evidence="2 3">W13A50</strain>
    </source>
</reference>
<dbReference type="GO" id="GO:0003677">
    <property type="term" value="F:DNA binding"/>
    <property type="evidence" value="ECO:0007669"/>
    <property type="project" value="UniProtKB-KW"/>
</dbReference>
<dbReference type="HOGENOM" id="CLU_144847_1_0_11"/>
<protein>
    <submittedName>
        <fullName evidence="2">DNA-binding protein</fullName>
    </submittedName>
</protein>
<keyword evidence="3" id="KW-1185">Reference proteome</keyword>
<gene>
    <name evidence="2" type="ORF">BF93_07580</name>
</gene>
<accession>Z9JYJ8</accession>
<feature type="region of interest" description="Disordered" evidence="1">
    <location>
        <begin position="1"/>
        <end position="22"/>
    </location>
</feature>
<comment type="caution">
    <text evidence="2">The sequence shown here is derived from an EMBL/GenBank/DDBJ whole genome shotgun (WGS) entry which is preliminary data.</text>
</comment>
<dbReference type="eggNOG" id="COG1200">
    <property type="taxonomic scope" value="Bacteria"/>
</dbReference>
<keyword evidence="2" id="KW-0238">DNA-binding</keyword>
<dbReference type="AlphaFoldDB" id="Z9JYJ8"/>
<name>Z9JYJ8_9MICO</name>
<dbReference type="Proteomes" id="UP000023067">
    <property type="component" value="Unassembled WGS sequence"/>
</dbReference>
<dbReference type="EMBL" id="JDYK01000002">
    <property type="protein sequence ID" value="EWS82872.1"/>
    <property type="molecule type" value="Genomic_DNA"/>
</dbReference>
<proteinExistence type="predicted"/>